<dbReference type="OrthoDB" id="5422830at2"/>
<comment type="caution">
    <text evidence="3">The sequence shown here is derived from an EMBL/GenBank/DDBJ whole genome shotgun (WGS) entry which is preliminary data.</text>
</comment>
<feature type="transmembrane region" description="Helical" evidence="2">
    <location>
        <begin position="797"/>
        <end position="817"/>
    </location>
</feature>
<dbReference type="STRING" id="1489064.WH96_10780"/>
<feature type="transmembrane region" description="Helical" evidence="2">
    <location>
        <begin position="920"/>
        <end position="940"/>
    </location>
</feature>
<protein>
    <submittedName>
        <fullName evidence="3">Uncharacterized protein</fullName>
    </submittedName>
</protein>
<dbReference type="RefSeq" id="WP_047764134.1">
    <property type="nucleotide sequence ID" value="NZ_LAQL01000006.1"/>
</dbReference>
<dbReference type="InterPro" id="IPR019286">
    <property type="entry name" value="DUF2339_TM"/>
</dbReference>
<feature type="transmembrane region" description="Helical" evidence="2">
    <location>
        <begin position="452"/>
        <end position="470"/>
    </location>
</feature>
<dbReference type="PANTHER" id="PTHR38434:SF1">
    <property type="entry name" value="BLL2549 PROTEIN"/>
    <property type="match status" value="1"/>
</dbReference>
<feature type="compositionally biased region" description="Polar residues" evidence="1">
    <location>
        <begin position="60"/>
        <end position="75"/>
    </location>
</feature>
<feature type="transmembrane region" description="Helical" evidence="2">
    <location>
        <begin position="640"/>
        <end position="657"/>
    </location>
</feature>
<evidence type="ECO:0000256" key="1">
    <source>
        <dbReference type="SAM" id="MobiDB-lite"/>
    </source>
</evidence>
<accession>A0A0H2MEY8</accession>
<keyword evidence="2" id="KW-1133">Transmembrane helix</keyword>
<feature type="transmembrane region" description="Helical" evidence="2">
    <location>
        <begin position="669"/>
        <end position="689"/>
    </location>
</feature>
<feature type="transmembrane region" description="Helical" evidence="2">
    <location>
        <begin position="6"/>
        <end position="26"/>
    </location>
</feature>
<dbReference type="InterPro" id="IPR014600">
    <property type="entry name" value="UCP035905_mem"/>
</dbReference>
<feature type="transmembrane region" description="Helical" evidence="2">
    <location>
        <begin position="303"/>
        <end position="322"/>
    </location>
</feature>
<sequence length="974" mass="106707">MDEVLLVLLGILILFGGPILAFVALYKIGGLRSEIFALKLKLQNLEKKAVPDTAAEKPVTPSQESKPVETPQESALDTAKDIQSESLPKPVETNEHCSLSEETTASQPETEAQKPSDKQQTDQQMEQQDKQPVAARSIAEAMESYSSDKSPWKSFEEAFTRQWLVWLGSLTVIIGGVFLIKYSIENNLLSPGFRITCGVLFGLALMFGGEWLRRRPIEQAIAALKPNHVPPALTAAGLAITYGSIYAAYGLYDLISPLFAFILLTIVAIAGLGLSLLQGPLIAAMGMAGAFVIPMLVSTGNSSAWALFSYLSFITASALAVVRYQSWWWLGWMSLAGSVLWQLMWMAAVWENGDVYPLALHQILIIGLFIAPRYEDFFSSVTDAKNSLKHPFDFVGKLSPEKILGLSAMTAVLALQIILLSMDNFSSASLIFFFIIAGGLGYSAFKLRHCEALLAAISLVALYIVARYPFPGSIELPETFYVSGQEAGTLINPIIPPELNFYLLLSGFIAIIAAAVGFKGLTKTRTPVYLATLSVTVPLLAFLFVYLRVSALGADLAWSLLALVLAGLSFMAAKQVLPKRSEAGMEPALGVYALAVLAALGIAFAIAFEKSGLTIALALLLPSAGWVASQVRIPFIRPSILFIAVLVVIRLVALNHFDPVVPREEVDALWLLYSFGIPALAFAGAAYYFKREKDDQLVTILESGALAIGVSLVNLEIRYLVNDNNLYAQYYMPLEQSLQSLSWLITGAFLYYRNRLVPRIVSNWGSKILLSMAGLQIVLFQSLVFNPVFTNEFVGDWPLFNQLSLAYLIPGLISIIIYREARNQEHKKFMPWIGGIAVWLVFLDLTLEVRRAFHPLAMASGDILNAEGYSYSAAWLIFAGILLAVGIIRDISKIRHLSLGLVLLVTTKVFLWDMSALSGLYRVASFIGLGLCLIGIGFLYQRFVYPIGSEPDKDNDPKLPEEKNTANVEPTANT</sequence>
<feature type="transmembrane region" description="Helical" evidence="2">
    <location>
        <begin position="869"/>
        <end position="888"/>
    </location>
</feature>
<keyword evidence="2" id="KW-0472">Membrane</keyword>
<feature type="transmembrane region" description="Helical" evidence="2">
    <location>
        <begin position="528"/>
        <end position="550"/>
    </location>
</feature>
<feature type="transmembrane region" description="Helical" evidence="2">
    <location>
        <begin position="764"/>
        <end position="785"/>
    </location>
</feature>
<feature type="transmembrane region" description="Helical" evidence="2">
    <location>
        <begin position="556"/>
        <end position="577"/>
    </location>
</feature>
<organism evidence="3 4">
    <name type="scientific">Kiloniella spongiae</name>
    <dbReference type="NCBI Taxonomy" id="1489064"/>
    <lineage>
        <taxon>Bacteria</taxon>
        <taxon>Pseudomonadati</taxon>
        <taxon>Pseudomonadota</taxon>
        <taxon>Alphaproteobacteria</taxon>
        <taxon>Rhodospirillales</taxon>
        <taxon>Kiloniellaceae</taxon>
        <taxon>Kiloniella</taxon>
    </lineage>
</organism>
<feature type="transmembrane region" description="Helical" evidence="2">
    <location>
        <begin position="281"/>
        <end position="297"/>
    </location>
</feature>
<evidence type="ECO:0000313" key="4">
    <source>
        <dbReference type="Proteomes" id="UP000035444"/>
    </source>
</evidence>
<feature type="transmembrane region" description="Helical" evidence="2">
    <location>
        <begin position="428"/>
        <end position="445"/>
    </location>
</feature>
<feature type="transmembrane region" description="Helical" evidence="2">
    <location>
        <begin position="163"/>
        <end position="180"/>
    </location>
</feature>
<dbReference type="Pfam" id="PF10101">
    <property type="entry name" value="DUF2339"/>
    <property type="match status" value="2"/>
</dbReference>
<feature type="transmembrane region" description="Helical" evidence="2">
    <location>
        <begin position="589"/>
        <end position="608"/>
    </location>
</feature>
<feature type="compositionally biased region" description="Polar residues" evidence="1">
    <location>
        <begin position="965"/>
        <end position="974"/>
    </location>
</feature>
<dbReference type="AlphaFoldDB" id="A0A0H2MEY8"/>
<feature type="transmembrane region" description="Helical" evidence="2">
    <location>
        <begin position="829"/>
        <end position="849"/>
    </location>
</feature>
<feature type="compositionally biased region" description="Polar residues" evidence="1">
    <location>
        <begin position="100"/>
        <end position="110"/>
    </location>
</feature>
<evidence type="ECO:0000313" key="3">
    <source>
        <dbReference type="EMBL" id="KLN60923.1"/>
    </source>
</evidence>
<dbReference type="PIRSF" id="PIRSF035905">
    <property type="entry name" value="UCP035905_mp"/>
    <property type="match status" value="1"/>
</dbReference>
<feature type="transmembrane region" description="Helical" evidence="2">
    <location>
        <begin position="255"/>
        <end position="274"/>
    </location>
</feature>
<feature type="compositionally biased region" description="Basic and acidic residues" evidence="1">
    <location>
        <begin position="111"/>
        <end position="120"/>
    </location>
</feature>
<feature type="transmembrane region" description="Helical" evidence="2">
    <location>
        <begin position="403"/>
        <end position="422"/>
    </location>
</feature>
<reference evidence="3 4" key="1">
    <citation type="submission" date="2015-03" db="EMBL/GenBank/DDBJ databases">
        <title>Genome Sequence of Kiloniella spongiae MEBiC09566, isolated from a marine sponge.</title>
        <authorList>
            <person name="Shao Z."/>
            <person name="Wang L."/>
            <person name="Li X."/>
        </authorList>
    </citation>
    <scope>NUCLEOTIDE SEQUENCE [LARGE SCALE GENOMIC DNA]</scope>
    <source>
        <strain evidence="3 4">MEBiC09566</strain>
    </source>
</reference>
<feature type="region of interest" description="Disordered" evidence="1">
    <location>
        <begin position="952"/>
        <end position="974"/>
    </location>
</feature>
<feature type="transmembrane region" description="Helical" evidence="2">
    <location>
        <begin position="329"/>
        <end position="349"/>
    </location>
</feature>
<feature type="region of interest" description="Disordered" evidence="1">
    <location>
        <begin position="49"/>
        <end position="137"/>
    </location>
</feature>
<feature type="transmembrane region" description="Helical" evidence="2">
    <location>
        <begin position="897"/>
        <end position="914"/>
    </location>
</feature>
<feature type="compositionally biased region" description="Basic and acidic residues" evidence="1">
    <location>
        <begin position="952"/>
        <end position="964"/>
    </location>
</feature>
<keyword evidence="4" id="KW-1185">Reference proteome</keyword>
<feature type="transmembrane region" description="Helical" evidence="2">
    <location>
        <begin position="232"/>
        <end position="249"/>
    </location>
</feature>
<name>A0A0H2MEY8_9PROT</name>
<feature type="transmembrane region" description="Helical" evidence="2">
    <location>
        <begin position="614"/>
        <end position="633"/>
    </location>
</feature>
<feature type="transmembrane region" description="Helical" evidence="2">
    <location>
        <begin position="355"/>
        <end position="371"/>
    </location>
</feature>
<gene>
    <name evidence="3" type="ORF">WH96_10780</name>
</gene>
<dbReference type="PATRIC" id="fig|1489064.4.peg.3457"/>
<feature type="transmembrane region" description="Helical" evidence="2">
    <location>
        <begin position="192"/>
        <end position="212"/>
    </location>
</feature>
<proteinExistence type="predicted"/>
<keyword evidence="2" id="KW-0812">Transmembrane</keyword>
<dbReference type="EMBL" id="LAQL01000006">
    <property type="protein sequence ID" value="KLN60923.1"/>
    <property type="molecule type" value="Genomic_DNA"/>
</dbReference>
<evidence type="ECO:0000256" key="2">
    <source>
        <dbReference type="SAM" id="Phobius"/>
    </source>
</evidence>
<feature type="transmembrane region" description="Helical" evidence="2">
    <location>
        <begin position="501"/>
        <end position="521"/>
    </location>
</feature>
<dbReference type="Proteomes" id="UP000035444">
    <property type="component" value="Unassembled WGS sequence"/>
</dbReference>
<dbReference type="PANTHER" id="PTHR38434">
    <property type="entry name" value="BLL2549 PROTEIN"/>
    <property type="match status" value="1"/>
</dbReference>